<comment type="subunit">
    <text evidence="1">Homodimer.</text>
</comment>
<dbReference type="Gene3D" id="3.40.30.10">
    <property type="entry name" value="Glutaredoxin"/>
    <property type="match status" value="1"/>
</dbReference>
<dbReference type="PANTHER" id="PTHR43969:SF8">
    <property type="entry name" value="GLUTATHIONE S TRANSFERASE E13, ISOFORM A-RELATED"/>
    <property type="match status" value="1"/>
</dbReference>
<dbReference type="GO" id="GO:0006749">
    <property type="term" value="P:glutathione metabolic process"/>
    <property type="evidence" value="ECO:0007669"/>
    <property type="project" value="TreeGrafter"/>
</dbReference>
<dbReference type="PROSITE" id="PS50404">
    <property type="entry name" value="GST_NTER"/>
    <property type="match status" value="1"/>
</dbReference>
<dbReference type="InterPro" id="IPR036282">
    <property type="entry name" value="Glutathione-S-Trfase_C_sf"/>
</dbReference>
<dbReference type="PROSITE" id="PS50405">
    <property type="entry name" value="GST_CTER"/>
    <property type="match status" value="1"/>
</dbReference>
<dbReference type="CDD" id="cd03045">
    <property type="entry name" value="GST_N_Delta_Epsilon"/>
    <property type="match status" value="1"/>
</dbReference>
<dbReference type="Pfam" id="PF00043">
    <property type="entry name" value="GST_C"/>
    <property type="match status" value="1"/>
</dbReference>
<name>A0AA38MMR1_9CUCU</name>
<reference evidence="4" key="1">
    <citation type="journal article" date="2023" name="G3 (Bethesda)">
        <title>Whole genome assemblies of Zophobas morio and Tenebrio molitor.</title>
        <authorList>
            <person name="Kaur S."/>
            <person name="Stinson S.A."/>
            <person name="diCenzo G.C."/>
        </authorList>
    </citation>
    <scope>NUCLEOTIDE SEQUENCE</scope>
    <source>
        <strain evidence="4">QUZm001</strain>
    </source>
</reference>
<dbReference type="Pfam" id="PF13409">
    <property type="entry name" value="GST_N_2"/>
    <property type="match status" value="1"/>
</dbReference>
<evidence type="ECO:0000313" key="5">
    <source>
        <dbReference type="Proteomes" id="UP001168821"/>
    </source>
</evidence>
<dbReference type="CDD" id="cd03177">
    <property type="entry name" value="GST_C_Delta_Epsilon"/>
    <property type="match status" value="1"/>
</dbReference>
<dbReference type="FunFam" id="1.20.1050.10:FF:000007">
    <property type="entry name" value="Glutathione S-transferase 1-1"/>
    <property type="match status" value="1"/>
</dbReference>
<dbReference type="InterPro" id="IPR010987">
    <property type="entry name" value="Glutathione-S-Trfase_C-like"/>
</dbReference>
<dbReference type="EMBL" id="JALNTZ010000002">
    <property type="protein sequence ID" value="KAJ3663890.1"/>
    <property type="molecule type" value="Genomic_DNA"/>
</dbReference>
<comment type="caution">
    <text evidence="4">The sequence shown here is derived from an EMBL/GenBank/DDBJ whole genome shotgun (WGS) entry which is preliminary data.</text>
</comment>
<evidence type="ECO:0000259" key="2">
    <source>
        <dbReference type="PROSITE" id="PS50404"/>
    </source>
</evidence>
<dbReference type="InterPro" id="IPR004046">
    <property type="entry name" value="GST_C"/>
</dbReference>
<dbReference type="SUPFAM" id="SSF52833">
    <property type="entry name" value="Thioredoxin-like"/>
    <property type="match status" value="1"/>
</dbReference>
<keyword evidence="5" id="KW-1185">Reference proteome</keyword>
<dbReference type="Gene3D" id="1.20.1050.10">
    <property type="match status" value="1"/>
</dbReference>
<accession>A0AA38MMR1</accession>
<feature type="domain" description="GST C-terminal" evidence="3">
    <location>
        <begin position="90"/>
        <end position="216"/>
    </location>
</feature>
<evidence type="ECO:0000256" key="1">
    <source>
        <dbReference type="ARBA" id="ARBA00011738"/>
    </source>
</evidence>
<dbReference type="GO" id="GO:0004364">
    <property type="term" value="F:glutathione transferase activity"/>
    <property type="evidence" value="ECO:0007669"/>
    <property type="project" value="TreeGrafter"/>
</dbReference>
<evidence type="ECO:0000313" key="4">
    <source>
        <dbReference type="EMBL" id="KAJ3663890.1"/>
    </source>
</evidence>
<protein>
    <submittedName>
        <fullName evidence="4">Uncharacterized protein</fullName>
    </submittedName>
</protein>
<proteinExistence type="predicted"/>
<dbReference type="SFLD" id="SFLDG00358">
    <property type="entry name" value="Main_(cytGST)"/>
    <property type="match status" value="1"/>
</dbReference>
<sequence>MAPTLYMVHPSPPVRAVLITAKSIGLELDLKEINLNDGEHLKPEFLKLNPQHTVPTLVEDDGAVLWDSHAIITYLVSKYGQHKESLYPKELLKRAVVDQRLHFESSIANPRLLQIAGPIIRKGKTKIEPEDVKLAEEVYAFLDKFLDGRKWMAGGHVTVADYSLISTISTLEVLVRVDEGKFANVAAWVKRMEHLGEYGANKKGLGMFRELIESKLTTIE</sequence>
<organism evidence="4 5">
    <name type="scientific">Zophobas morio</name>
    <dbReference type="NCBI Taxonomy" id="2755281"/>
    <lineage>
        <taxon>Eukaryota</taxon>
        <taxon>Metazoa</taxon>
        <taxon>Ecdysozoa</taxon>
        <taxon>Arthropoda</taxon>
        <taxon>Hexapoda</taxon>
        <taxon>Insecta</taxon>
        <taxon>Pterygota</taxon>
        <taxon>Neoptera</taxon>
        <taxon>Endopterygota</taxon>
        <taxon>Coleoptera</taxon>
        <taxon>Polyphaga</taxon>
        <taxon>Cucujiformia</taxon>
        <taxon>Tenebrionidae</taxon>
        <taxon>Zophobas</taxon>
    </lineage>
</organism>
<dbReference type="SFLD" id="SFLDG01153">
    <property type="entry name" value="Main.4:_Theta-like"/>
    <property type="match status" value="1"/>
</dbReference>
<dbReference type="SFLD" id="SFLDS00019">
    <property type="entry name" value="Glutathione_Transferase_(cytos"/>
    <property type="match status" value="1"/>
</dbReference>
<dbReference type="PANTHER" id="PTHR43969">
    <property type="entry name" value="GLUTATHIONE S TRANSFERASE D10, ISOFORM A-RELATED"/>
    <property type="match status" value="1"/>
</dbReference>
<feature type="domain" description="GST N-terminal" evidence="2">
    <location>
        <begin position="1"/>
        <end position="83"/>
    </location>
</feature>
<dbReference type="SUPFAM" id="SSF47616">
    <property type="entry name" value="GST C-terminal domain-like"/>
    <property type="match status" value="1"/>
</dbReference>
<gene>
    <name evidence="4" type="ORF">Zmor_008110</name>
</gene>
<dbReference type="Proteomes" id="UP001168821">
    <property type="component" value="Unassembled WGS sequence"/>
</dbReference>
<dbReference type="AlphaFoldDB" id="A0AA38MMR1"/>
<dbReference type="InterPro" id="IPR036249">
    <property type="entry name" value="Thioredoxin-like_sf"/>
</dbReference>
<dbReference type="InterPro" id="IPR004045">
    <property type="entry name" value="Glutathione_S-Trfase_N"/>
</dbReference>
<evidence type="ECO:0000259" key="3">
    <source>
        <dbReference type="PROSITE" id="PS50405"/>
    </source>
</evidence>
<dbReference type="InterPro" id="IPR040079">
    <property type="entry name" value="Glutathione_S-Trfase"/>
</dbReference>
<dbReference type="FunFam" id="3.40.30.10:FF:000034">
    <property type="entry name" value="glutathione S-transferase 1"/>
    <property type="match status" value="1"/>
</dbReference>